<keyword evidence="2" id="KW-0472">Membrane</keyword>
<comment type="caution">
    <text evidence="3">The sequence shown here is derived from an EMBL/GenBank/DDBJ whole genome shotgun (WGS) entry which is preliminary data.</text>
</comment>
<dbReference type="AlphaFoldDB" id="A0A176W0V7"/>
<dbReference type="Proteomes" id="UP000077202">
    <property type="component" value="Unassembled WGS sequence"/>
</dbReference>
<reference evidence="3" key="1">
    <citation type="submission" date="2016-03" db="EMBL/GenBank/DDBJ databases">
        <title>Mechanisms controlling the formation of the plant cell surface in tip-growing cells are functionally conserved among land plants.</title>
        <authorList>
            <person name="Honkanen S."/>
            <person name="Jones V.A."/>
            <person name="Morieri G."/>
            <person name="Champion C."/>
            <person name="Hetherington A.J."/>
            <person name="Kelly S."/>
            <person name="Saint-Marcoux D."/>
            <person name="Proust H."/>
            <person name="Prescott H."/>
            <person name="Dolan L."/>
        </authorList>
    </citation>
    <scope>NUCLEOTIDE SEQUENCE [LARGE SCALE GENOMIC DNA]</scope>
    <source>
        <tissue evidence="3">Whole gametophyte</tissue>
    </source>
</reference>
<evidence type="ECO:0000256" key="2">
    <source>
        <dbReference type="SAM" id="Phobius"/>
    </source>
</evidence>
<name>A0A176W0V7_MARPO</name>
<evidence type="ECO:0000256" key="1">
    <source>
        <dbReference type="SAM" id="MobiDB-lite"/>
    </source>
</evidence>
<keyword evidence="2" id="KW-1133">Transmembrane helix</keyword>
<feature type="transmembrane region" description="Helical" evidence="2">
    <location>
        <begin position="31"/>
        <end position="61"/>
    </location>
</feature>
<evidence type="ECO:0000313" key="4">
    <source>
        <dbReference type="Proteomes" id="UP000077202"/>
    </source>
</evidence>
<keyword evidence="2" id="KW-0812">Transmembrane</keyword>
<feature type="region of interest" description="Disordered" evidence="1">
    <location>
        <begin position="106"/>
        <end position="130"/>
    </location>
</feature>
<keyword evidence="4" id="KW-1185">Reference proteome</keyword>
<sequence>MEQEVSESWNVPRALASYHGNRRSLIGSEEWSLVGIGILVILFEILWTIFVVATILVILYFSGIWSGTFKWPWTGSTDSRNSLVDPSVSVAISTQLNNSAENFRHHSRASQDESGVYSSTSEQPSLGERCPSYGPRIQRTLTFPDLLAQSDIELEYYNFDNVDWFAKHLQNQRLALAGKDFAIRESKTD</sequence>
<gene>
    <name evidence="3" type="ORF">AXG93_3310s1070</name>
</gene>
<organism evidence="3 4">
    <name type="scientific">Marchantia polymorpha subsp. ruderalis</name>
    <dbReference type="NCBI Taxonomy" id="1480154"/>
    <lineage>
        <taxon>Eukaryota</taxon>
        <taxon>Viridiplantae</taxon>
        <taxon>Streptophyta</taxon>
        <taxon>Embryophyta</taxon>
        <taxon>Marchantiophyta</taxon>
        <taxon>Marchantiopsida</taxon>
        <taxon>Marchantiidae</taxon>
        <taxon>Marchantiales</taxon>
        <taxon>Marchantiaceae</taxon>
        <taxon>Marchantia</taxon>
    </lineage>
</organism>
<feature type="compositionally biased region" description="Polar residues" evidence="1">
    <location>
        <begin position="112"/>
        <end position="124"/>
    </location>
</feature>
<accession>A0A176W0V7</accession>
<protein>
    <submittedName>
        <fullName evidence="3">Uncharacterized protein</fullName>
    </submittedName>
</protein>
<proteinExistence type="predicted"/>
<dbReference type="EMBL" id="LVLJ01002123">
    <property type="protein sequence ID" value="OAE26708.1"/>
    <property type="molecule type" value="Genomic_DNA"/>
</dbReference>
<evidence type="ECO:0000313" key="3">
    <source>
        <dbReference type="EMBL" id="OAE26708.1"/>
    </source>
</evidence>